<protein>
    <submittedName>
        <fullName evidence="2">Uncharacterized protein</fullName>
    </submittedName>
</protein>
<dbReference type="Proteomes" id="UP001215598">
    <property type="component" value="Unassembled WGS sequence"/>
</dbReference>
<dbReference type="AlphaFoldDB" id="A0AAD7K755"/>
<feature type="region of interest" description="Disordered" evidence="1">
    <location>
        <begin position="45"/>
        <end position="86"/>
    </location>
</feature>
<sequence>MAALDDVQPEDLAQPDTFDEHLAAITSTPDLDTGGKSHRLVMNCDSVDDVPPVPSSISYTSASTSKPSTPRKARDKVGSKARRQTTRQALEVQAHIDLLPPTRRPKHVKNAVPVKTKFRLMKQHIVMWTAVL</sequence>
<feature type="compositionally biased region" description="Low complexity" evidence="1">
    <location>
        <begin position="55"/>
        <end position="68"/>
    </location>
</feature>
<accession>A0AAD7K755</accession>
<evidence type="ECO:0000313" key="3">
    <source>
        <dbReference type="Proteomes" id="UP001215598"/>
    </source>
</evidence>
<name>A0AAD7K755_9AGAR</name>
<gene>
    <name evidence="2" type="ORF">B0H16DRAFT_1710919</name>
</gene>
<proteinExistence type="predicted"/>
<comment type="caution">
    <text evidence="2">The sequence shown here is derived from an EMBL/GenBank/DDBJ whole genome shotgun (WGS) entry which is preliminary data.</text>
</comment>
<reference evidence="2" key="1">
    <citation type="submission" date="2023-03" db="EMBL/GenBank/DDBJ databases">
        <title>Massive genome expansion in bonnet fungi (Mycena s.s.) driven by repeated elements and novel gene families across ecological guilds.</title>
        <authorList>
            <consortium name="Lawrence Berkeley National Laboratory"/>
            <person name="Harder C.B."/>
            <person name="Miyauchi S."/>
            <person name="Viragh M."/>
            <person name="Kuo A."/>
            <person name="Thoen E."/>
            <person name="Andreopoulos B."/>
            <person name="Lu D."/>
            <person name="Skrede I."/>
            <person name="Drula E."/>
            <person name="Henrissat B."/>
            <person name="Morin E."/>
            <person name="Kohler A."/>
            <person name="Barry K."/>
            <person name="LaButti K."/>
            <person name="Morin E."/>
            <person name="Salamov A."/>
            <person name="Lipzen A."/>
            <person name="Mereny Z."/>
            <person name="Hegedus B."/>
            <person name="Baldrian P."/>
            <person name="Stursova M."/>
            <person name="Weitz H."/>
            <person name="Taylor A."/>
            <person name="Grigoriev I.V."/>
            <person name="Nagy L.G."/>
            <person name="Martin F."/>
            <person name="Kauserud H."/>
        </authorList>
    </citation>
    <scope>NUCLEOTIDE SEQUENCE</scope>
    <source>
        <strain evidence="2">CBHHK182m</strain>
    </source>
</reference>
<keyword evidence="3" id="KW-1185">Reference proteome</keyword>
<dbReference type="EMBL" id="JARKIB010000005">
    <property type="protein sequence ID" value="KAJ7779649.1"/>
    <property type="molecule type" value="Genomic_DNA"/>
</dbReference>
<evidence type="ECO:0000313" key="2">
    <source>
        <dbReference type="EMBL" id="KAJ7779649.1"/>
    </source>
</evidence>
<organism evidence="2 3">
    <name type="scientific">Mycena metata</name>
    <dbReference type="NCBI Taxonomy" id="1033252"/>
    <lineage>
        <taxon>Eukaryota</taxon>
        <taxon>Fungi</taxon>
        <taxon>Dikarya</taxon>
        <taxon>Basidiomycota</taxon>
        <taxon>Agaricomycotina</taxon>
        <taxon>Agaricomycetes</taxon>
        <taxon>Agaricomycetidae</taxon>
        <taxon>Agaricales</taxon>
        <taxon>Marasmiineae</taxon>
        <taxon>Mycenaceae</taxon>
        <taxon>Mycena</taxon>
    </lineage>
</organism>
<evidence type="ECO:0000256" key="1">
    <source>
        <dbReference type="SAM" id="MobiDB-lite"/>
    </source>
</evidence>
<feature type="compositionally biased region" description="Basic residues" evidence="1">
    <location>
        <begin position="69"/>
        <end position="85"/>
    </location>
</feature>